<feature type="chain" id="PRO_5044279360" evidence="2">
    <location>
        <begin position="25"/>
        <end position="694"/>
    </location>
</feature>
<proteinExistence type="predicted"/>
<feature type="compositionally biased region" description="Polar residues" evidence="1">
    <location>
        <begin position="90"/>
        <end position="107"/>
    </location>
</feature>
<feature type="region of interest" description="Disordered" evidence="1">
    <location>
        <begin position="25"/>
        <end position="107"/>
    </location>
</feature>
<keyword evidence="2" id="KW-0732">Signal</keyword>
<evidence type="ECO:0000313" key="3">
    <source>
        <dbReference type="EMBL" id="MDG5049746.1"/>
    </source>
</evidence>
<comment type="caution">
    <text evidence="3">The sequence shown here is derived from an EMBL/GenBank/DDBJ whole genome shotgun (WGS) entry which is preliminary data.</text>
</comment>
<evidence type="ECO:0000256" key="2">
    <source>
        <dbReference type="SAM" id="SignalP"/>
    </source>
</evidence>
<protein>
    <submittedName>
        <fullName evidence="3">Uncharacterized protein</fullName>
    </submittedName>
</protein>
<evidence type="ECO:0000313" key="4">
    <source>
        <dbReference type="Proteomes" id="UP001152820"/>
    </source>
</evidence>
<gene>
    <name evidence="3" type="ORF">OGZ38_11390</name>
</gene>
<feature type="compositionally biased region" description="Low complexity" evidence="1">
    <location>
        <begin position="68"/>
        <end position="89"/>
    </location>
</feature>
<reference evidence="3" key="1">
    <citation type="submission" date="2022-10" db="EMBL/GenBank/DDBJ databases">
        <authorList>
            <person name="Turner M.S."/>
            <person name="Huang W."/>
        </authorList>
    </citation>
    <scope>NUCLEOTIDE SEQUENCE</scope>
    <source>
        <strain evidence="3">593</strain>
    </source>
</reference>
<feature type="signal peptide" evidence="2">
    <location>
        <begin position="1"/>
        <end position="24"/>
    </location>
</feature>
<dbReference type="EMBL" id="JAOWLO010000010">
    <property type="protein sequence ID" value="MDG5049746.1"/>
    <property type="molecule type" value="Genomic_DNA"/>
</dbReference>
<name>A0AB35KEY4_9LACT</name>
<sequence>MYKSKFLSLALVGLLMLSTAPVSADIKTSDGSQSTPNSESTPSSDITKSSNEPTLALSSSTTLKDIPSTEASSNSNSNLNSTSQTETTSASPTIRASTTEASPNTATVTTESEFWSAIANQSITTILLASDIVANPLNRVSSESPAGSIQRNLIIDGQNHNLSYDTTAYTSQILYAGISGIDVTFQNLSMGSTAYPNNNYYGIFTINQSNVSLNIRNFSYYAANGGQPFYANGNTGSIINFYGANTFNSNGSNSGGEFVERFLTVNFKSGSNTSVYNDTPSSTAIFYSSGSMVLNLESNAKLNIKSSKNAFSYGTTTVNLQDNSYLGYEAFYGTNYKVTSPQITNSSTATFNGGLNSEIDFTSNEYPLNVSSTTINSNAMKAVYVKNNLNKVATTSNLVLKRTDSLPSQYDLNALSLDGIQSKPVSNIAYNSSLTISPTTYNNGKSFLYTNQPSINSANFNSQVGDSLSNLNATISTDFDYRKNVKVSNTRLYSDGNINSSDSQTAINTAAITPTVITTNDSTPISSDIPGGKTLYVYYNAQSGSSFAGYTIQSNWAESVVVQSKYSSLSFPDSAIMFSQPITGPFEMSSAYLVKNLGNVPVNIKPNAISDTNTNVKLVENSFSSDQQVMLSLHGVSSTSSHDWNFKNPDSTTLVINPYFTDSNSVNYSINGNYSGPLIGIQNVSYKITFNWAQ</sequence>
<reference evidence="3" key="2">
    <citation type="journal article" date="2023" name="Food Microbiol.">
        <title>Evaluation of the fermentation potential of lactic acid bacteria isolated from herbs, fruits and vegetables as starter cultures in nut-based milk alternatives.</title>
        <authorList>
            <person name="Huang W."/>
            <person name="Dong A."/>
            <person name="Pham H.T."/>
            <person name="Zhou C."/>
            <person name="Huo Z."/>
            <person name="Watjen A.P."/>
            <person name="Prakash S."/>
            <person name="Bang-Berthelsen C.H."/>
            <person name="Turner M.S."/>
        </authorList>
    </citation>
    <scope>NUCLEOTIDE SEQUENCE</scope>
    <source>
        <strain evidence="3">593</strain>
    </source>
</reference>
<dbReference type="Pfam" id="PF20585">
    <property type="entry name" value="Pectate_lyase_5"/>
    <property type="match status" value="1"/>
</dbReference>
<dbReference type="RefSeq" id="WP_278201647.1">
    <property type="nucleotide sequence ID" value="NZ_JAOWLO010000010.1"/>
</dbReference>
<dbReference type="InterPro" id="IPR046776">
    <property type="entry name" value="Pectate_lyase_5"/>
</dbReference>
<organism evidence="3 4">
    <name type="scientific">Lactococcus lactis</name>
    <dbReference type="NCBI Taxonomy" id="1358"/>
    <lineage>
        <taxon>Bacteria</taxon>
        <taxon>Bacillati</taxon>
        <taxon>Bacillota</taxon>
        <taxon>Bacilli</taxon>
        <taxon>Lactobacillales</taxon>
        <taxon>Streptococcaceae</taxon>
        <taxon>Lactococcus</taxon>
    </lineage>
</organism>
<dbReference type="AlphaFoldDB" id="A0AB35KEY4"/>
<accession>A0AB35KEY4</accession>
<evidence type="ECO:0000256" key="1">
    <source>
        <dbReference type="SAM" id="MobiDB-lite"/>
    </source>
</evidence>
<feature type="compositionally biased region" description="Polar residues" evidence="1">
    <location>
        <begin position="29"/>
        <end position="63"/>
    </location>
</feature>
<dbReference type="Proteomes" id="UP001152820">
    <property type="component" value="Unassembled WGS sequence"/>
</dbReference>